<dbReference type="EMBL" id="CAJFDI010000001">
    <property type="protein sequence ID" value="CAD5208147.1"/>
    <property type="molecule type" value="Genomic_DNA"/>
</dbReference>
<evidence type="ECO:0000313" key="2">
    <source>
        <dbReference type="EMBL" id="CAD5208147.1"/>
    </source>
</evidence>
<dbReference type="WBParaSite" id="BXY_0923500.1">
    <property type="protein sequence ID" value="BXY_0923500.1"/>
    <property type="gene ID" value="BXY_0923500"/>
</dbReference>
<reference evidence="3" key="2">
    <citation type="submission" date="2020-08" db="EMBL/GenBank/DDBJ databases">
        <authorList>
            <person name="Kikuchi T."/>
        </authorList>
    </citation>
    <scope>NUCLEOTIDE SEQUENCE</scope>
    <source>
        <strain evidence="2">Ka4C1</strain>
    </source>
</reference>
<proteinExistence type="predicted"/>
<dbReference type="Gene3D" id="2.40.70.10">
    <property type="entry name" value="Acid Proteases"/>
    <property type="match status" value="1"/>
</dbReference>
<dbReference type="Proteomes" id="UP000582659">
    <property type="component" value="Unassembled WGS sequence"/>
</dbReference>
<protein>
    <submittedName>
        <fullName evidence="2">(pine wood nematode) hypothetical protein</fullName>
    </submittedName>
    <submittedName>
        <fullName evidence="6">Peptidase A1 domain-containing protein</fullName>
    </submittedName>
</protein>
<dbReference type="SUPFAM" id="SSF50630">
    <property type="entry name" value="Acid proteases"/>
    <property type="match status" value="2"/>
</dbReference>
<dbReference type="Proteomes" id="UP000659654">
    <property type="component" value="Unassembled WGS sequence"/>
</dbReference>
<sequence>MRLVCHAIFRLLLAQIAYCAPKVYQFYVLLDDFTLQSIYIGTNRTQLRVGLSLASPDNIIVDGVCGADYGKCRKYCDVPTLCSIYCNPICCMSSTLRQLRCEGPLKGYYLHESLEFVPTKEHWRSSIDDAVGIYAQDILAIAELTGDELKIRPARIALNVVSSMTDLAQKYQLPEINKLGLRRRYAAPSFVEEIYRAGLIPQPILTFTHAQTQGYRSIYLGTRHDLHCDEWSRVPFAHDVEFMFDSVEVDFLGHQKSGNFRTMLSEGRILYLQPQVISFLLAQKAVVLKENTDYVYYLNPIFANSTLSWTFSTGFKVALTTELTTYKTPSFIEIYLKALEPNPDNVQWILNHAVFYKLRSVYVGTNRTLLYADLSFASPDNIIIDGVCEPNYGKCQKYCDVPTLCSIYCNPICCMSTVLRRLRCDGRFMDQYQHESSEFVPTKEYWRSAVDDAVGIYADDVVAIRDGTSFEMTVRPARIALNVVSSMTDIAPDVNKRENNKLGLRRRYGQSSFIQELAQNKIIPKPVISFTHVKIAGSRAVYFGARHDLYCGEWSTVPFVHEVEFMFDTIDVEFFGYKKTGNFRTMLTEGRTFSLHPEAISHLLAQKIIDLKNETDDTYYVDAAFKNTTLHWTFSTGFRLEFSAEDAIYGTPTFSQIYLKVLWPNPDNVQWILSHALFYQYCVAIDYEADVVQFAVCTACYANKLETPWRNKPSITITVVIEGSAKKSKPLRNLSPASDLKDAEQCTLSVARIGEYLGRACKARAETFGIDLKFLMACARNGCRI</sequence>
<name>A0A1I7S892_BURXY</name>
<gene>
    <name evidence="2" type="ORF">BXYJ_LOCUS383</name>
</gene>
<feature type="signal peptide" evidence="1">
    <location>
        <begin position="1"/>
        <end position="19"/>
    </location>
</feature>
<dbReference type="SMR" id="A0A1I7S892"/>
<dbReference type="InterPro" id="IPR021109">
    <property type="entry name" value="Peptidase_aspartic_dom_sf"/>
</dbReference>
<dbReference type="Proteomes" id="UP000095284">
    <property type="component" value="Unplaced"/>
</dbReference>
<dbReference type="AlphaFoldDB" id="A0A1I7S892"/>
<keyword evidence="1" id="KW-0732">Signal</keyword>
<dbReference type="OrthoDB" id="5911135at2759"/>
<keyword evidence="5" id="KW-1185">Reference proteome</keyword>
<reference evidence="6" key="1">
    <citation type="submission" date="2016-11" db="UniProtKB">
        <authorList>
            <consortium name="WormBaseParasite"/>
        </authorList>
    </citation>
    <scope>IDENTIFICATION</scope>
</reference>
<accession>A0A1I7S892</accession>
<evidence type="ECO:0000256" key="1">
    <source>
        <dbReference type="SAM" id="SignalP"/>
    </source>
</evidence>
<evidence type="ECO:0000313" key="6">
    <source>
        <dbReference type="WBParaSite" id="BXY_0923500.1"/>
    </source>
</evidence>
<feature type="chain" id="PRO_5035359804" evidence="1">
    <location>
        <begin position="20"/>
        <end position="785"/>
    </location>
</feature>
<evidence type="ECO:0000313" key="5">
    <source>
        <dbReference type="Proteomes" id="UP000659654"/>
    </source>
</evidence>
<evidence type="ECO:0000313" key="4">
    <source>
        <dbReference type="Proteomes" id="UP000095284"/>
    </source>
</evidence>
<organism evidence="4 6">
    <name type="scientific">Bursaphelenchus xylophilus</name>
    <name type="common">Pinewood nematode worm</name>
    <name type="synonym">Aphelenchoides xylophilus</name>
    <dbReference type="NCBI Taxonomy" id="6326"/>
    <lineage>
        <taxon>Eukaryota</taxon>
        <taxon>Metazoa</taxon>
        <taxon>Ecdysozoa</taxon>
        <taxon>Nematoda</taxon>
        <taxon>Chromadorea</taxon>
        <taxon>Rhabditida</taxon>
        <taxon>Tylenchina</taxon>
        <taxon>Tylenchomorpha</taxon>
        <taxon>Aphelenchoidea</taxon>
        <taxon>Aphelenchoididae</taxon>
        <taxon>Bursaphelenchus</taxon>
    </lineage>
</organism>
<evidence type="ECO:0000313" key="3">
    <source>
        <dbReference type="EMBL" id="CAG9080409.1"/>
    </source>
</evidence>
<dbReference type="EMBL" id="CAJFCV020000001">
    <property type="protein sequence ID" value="CAG9080409.1"/>
    <property type="molecule type" value="Genomic_DNA"/>
</dbReference>